<sequence>MSSMVQMQDEATYRPSVQDVDISESTSANMDLYYRYPLYHGKYLVQKIKQPPEAVLKDMVKTNPKYNRNMMYHFGCAIDLWLDQMLKAYMAAVSLDACEGKHVPIPVESFEELWDHLAEEIDFVATKSGRDWESLAPDSWTYLEDEIVLKELDEQNAHNRLFRVLKEFDFQPRNWSAAILAKEEWVGRQPWAEPMTKEEYGLPLGPLEFVVRILVEDTDLLSGKPWGDNKGMHKDICELADSFLPMWDDEVWWE</sequence>
<dbReference type="AlphaFoldDB" id="A0A3N4HK92"/>
<evidence type="ECO:0000313" key="1">
    <source>
        <dbReference type="EMBL" id="RPA74285.1"/>
    </source>
</evidence>
<accession>A0A3N4HK92</accession>
<name>A0A3N4HK92_ASCIM</name>
<gene>
    <name evidence="1" type="ORF">BJ508DRAFT_312978</name>
</gene>
<reference evidence="1 2" key="1">
    <citation type="journal article" date="2018" name="Nat. Ecol. Evol.">
        <title>Pezizomycetes genomes reveal the molecular basis of ectomycorrhizal truffle lifestyle.</title>
        <authorList>
            <person name="Murat C."/>
            <person name="Payen T."/>
            <person name="Noel B."/>
            <person name="Kuo A."/>
            <person name="Morin E."/>
            <person name="Chen J."/>
            <person name="Kohler A."/>
            <person name="Krizsan K."/>
            <person name="Balestrini R."/>
            <person name="Da Silva C."/>
            <person name="Montanini B."/>
            <person name="Hainaut M."/>
            <person name="Levati E."/>
            <person name="Barry K.W."/>
            <person name="Belfiori B."/>
            <person name="Cichocki N."/>
            <person name="Clum A."/>
            <person name="Dockter R.B."/>
            <person name="Fauchery L."/>
            <person name="Guy J."/>
            <person name="Iotti M."/>
            <person name="Le Tacon F."/>
            <person name="Lindquist E.A."/>
            <person name="Lipzen A."/>
            <person name="Malagnac F."/>
            <person name="Mello A."/>
            <person name="Molinier V."/>
            <person name="Miyauchi S."/>
            <person name="Poulain J."/>
            <person name="Riccioni C."/>
            <person name="Rubini A."/>
            <person name="Sitrit Y."/>
            <person name="Splivallo R."/>
            <person name="Traeger S."/>
            <person name="Wang M."/>
            <person name="Zifcakova L."/>
            <person name="Wipf D."/>
            <person name="Zambonelli A."/>
            <person name="Paolocci F."/>
            <person name="Nowrousian M."/>
            <person name="Ottonello S."/>
            <person name="Baldrian P."/>
            <person name="Spatafora J.W."/>
            <person name="Henrissat B."/>
            <person name="Nagy L.G."/>
            <person name="Aury J.M."/>
            <person name="Wincker P."/>
            <person name="Grigoriev I.V."/>
            <person name="Bonfante P."/>
            <person name="Martin F.M."/>
        </authorList>
    </citation>
    <scope>NUCLEOTIDE SEQUENCE [LARGE SCALE GENOMIC DNA]</scope>
    <source>
        <strain evidence="1 2">RN42</strain>
    </source>
</reference>
<organism evidence="1 2">
    <name type="scientific">Ascobolus immersus RN42</name>
    <dbReference type="NCBI Taxonomy" id="1160509"/>
    <lineage>
        <taxon>Eukaryota</taxon>
        <taxon>Fungi</taxon>
        <taxon>Dikarya</taxon>
        <taxon>Ascomycota</taxon>
        <taxon>Pezizomycotina</taxon>
        <taxon>Pezizomycetes</taxon>
        <taxon>Pezizales</taxon>
        <taxon>Ascobolaceae</taxon>
        <taxon>Ascobolus</taxon>
    </lineage>
</organism>
<protein>
    <submittedName>
        <fullName evidence="1">Uncharacterized protein</fullName>
    </submittedName>
</protein>
<dbReference type="Proteomes" id="UP000275078">
    <property type="component" value="Unassembled WGS sequence"/>
</dbReference>
<keyword evidence="2" id="KW-1185">Reference proteome</keyword>
<evidence type="ECO:0000313" key="2">
    <source>
        <dbReference type="Proteomes" id="UP000275078"/>
    </source>
</evidence>
<dbReference type="EMBL" id="ML119794">
    <property type="protein sequence ID" value="RPA74285.1"/>
    <property type="molecule type" value="Genomic_DNA"/>
</dbReference>
<proteinExistence type="predicted"/>